<dbReference type="WBParaSite" id="snap_masked-unitig_41644-processed-gene-0.0-mRNA-1">
    <property type="protein sequence ID" value="snap_masked-unitig_41644-processed-gene-0.0-mRNA-1"/>
    <property type="gene ID" value="snap_masked-unitig_41644-processed-gene-0.0"/>
</dbReference>
<sequence>FSAATGDASTQRGKCRKREKGTRAAPSLRDARESNSAPGGESSRLAEEFGFAATLSCRVRRRPTGRAQELAGDIWALAPNAVGEASAGRRRPAELWPRAGSTVDADLSQLEESTTRLAASARSHRGPSSGGRLARADRPAIGEPHLQPVKDARLLNLQAPAALGGGAGGCSGPLFVCCDAGAHEDDKRAECGETAEAMAAELLGELRSNWSNVCSSRWRENGADGANCAPNCAIFETRARRDCQALEERIGVEVRAERSGTPGQPAADRKNLQFMFYRLISHSSTTNCQTCYKIYHRICQGRISDLITARQSEETRRLATPNRQPSALAEVEARESTLRREARRSARSNRAAPSSKQRSASAPNLARHETVVAALREEARQKERGGWPHMEERIQQAGSRASSKTQLEQQRQAAEAAVAEAEAARARQAEAEQLAQRPAEQAAELQRALAASQQENSASRDQRVEAEALRRDLQTATGSTHRHSRRAELTPQKAELEATRRRVRELTVQLEEARTAARSATAANEAPGAAAATATTAAQAEAADWRASGAAASRRSCRLPGKQCRGERHADVIAHQKEALSELRRRRSKRLKAATAGHDQAVQQVVLPQEGAGRNCELSRPYLETDRFPRPVSDQVSEKAGHSANAGPAVASNLDLDQVQGLRSMAHLPRDNAEAGKRTRRDGGAAEPSTANCSRSGLDTEGRLLSGCEQDMKILILEGSNLEGSNLEGSNLEGSNLERFQLEGSTEGFQPGRFQPGRFWKVHLATSRLETLTEDLRTRTEETQLLRRKSEPHQRRAQPGETAQHGHQQKKETFHMERAAEPAVGGKRPGRRPGSEQFERNFRRKDYEIKTLKAELISKEKNLSSASERLANSGVNAGLTARIRACWRCKLKRNILPYAEAV</sequence>
<feature type="region of interest" description="Disordered" evidence="1">
    <location>
        <begin position="312"/>
        <end position="368"/>
    </location>
</feature>
<reference evidence="3" key="1">
    <citation type="submission" date="2016-11" db="UniProtKB">
        <authorList>
            <consortium name="WormBaseParasite"/>
        </authorList>
    </citation>
    <scope>IDENTIFICATION</scope>
</reference>
<feature type="region of interest" description="Disordered" evidence="1">
    <location>
        <begin position="780"/>
        <end position="839"/>
    </location>
</feature>
<dbReference type="InterPro" id="IPR001646">
    <property type="entry name" value="5peptide_repeat"/>
</dbReference>
<dbReference type="AlphaFoldDB" id="A0A1I8JRK5"/>
<feature type="region of interest" description="Disordered" evidence="1">
    <location>
        <begin position="1"/>
        <end position="45"/>
    </location>
</feature>
<evidence type="ECO:0000313" key="3">
    <source>
        <dbReference type="WBParaSite" id="snap_masked-unitig_41644-processed-gene-0.0-mRNA-1"/>
    </source>
</evidence>
<feature type="compositionally biased region" description="Basic and acidic residues" evidence="1">
    <location>
        <begin position="331"/>
        <end position="344"/>
    </location>
</feature>
<organism evidence="2 3">
    <name type="scientific">Macrostomum lignano</name>
    <dbReference type="NCBI Taxonomy" id="282301"/>
    <lineage>
        <taxon>Eukaryota</taxon>
        <taxon>Metazoa</taxon>
        <taxon>Spiralia</taxon>
        <taxon>Lophotrochozoa</taxon>
        <taxon>Platyhelminthes</taxon>
        <taxon>Rhabditophora</taxon>
        <taxon>Macrostomorpha</taxon>
        <taxon>Macrostomida</taxon>
        <taxon>Macrostomidae</taxon>
        <taxon>Macrostomum</taxon>
    </lineage>
</organism>
<evidence type="ECO:0000313" key="2">
    <source>
        <dbReference type="Proteomes" id="UP000095280"/>
    </source>
</evidence>
<feature type="region of interest" description="Disordered" evidence="1">
    <location>
        <begin position="114"/>
        <end position="139"/>
    </location>
</feature>
<evidence type="ECO:0000256" key="1">
    <source>
        <dbReference type="SAM" id="MobiDB-lite"/>
    </source>
</evidence>
<feature type="region of interest" description="Disordered" evidence="1">
    <location>
        <begin position="380"/>
        <end position="414"/>
    </location>
</feature>
<feature type="compositionally biased region" description="Polar residues" evidence="1">
    <location>
        <begin position="396"/>
        <end position="405"/>
    </location>
</feature>
<dbReference type="Proteomes" id="UP000095280">
    <property type="component" value="Unplaced"/>
</dbReference>
<name>A0A1I8JRK5_9PLAT</name>
<accession>A0A1I8JRK5</accession>
<feature type="compositionally biased region" description="Basic and acidic residues" evidence="1">
    <location>
        <begin position="780"/>
        <end position="794"/>
    </location>
</feature>
<feature type="compositionally biased region" description="Basic and acidic residues" evidence="1">
    <location>
        <begin position="380"/>
        <end position="394"/>
    </location>
</feature>
<feature type="compositionally biased region" description="Basic and acidic residues" evidence="1">
    <location>
        <begin position="669"/>
        <end position="684"/>
    </location>
</feature>
<feature type="region of interest" description="Disordered" evidence="1">
    <location>
        <begin position="473"/>
        <end position="495"/>
    </location>
</feature>
<feature type="region of interest" description="Disordered" evidence="1">
    <location>
        <begin position="669"/>
        <end position="699"/>
    </location>
</feature>
<proteinExistence type="predicted"/>
<keyword evidence="2" id="KW-1185">Reference proteome</keyword>
<dbReference type="Gene3D" id="2.160.20.80">
    <property type="entry name" value="E3 ubiquitin-protein ligase SopA"/>
    <property type="match status" value="1"/>
</dbReference>
<feature type="compositionally biased region" description="Basic and acidic residues" evidence="1">
    <location>
        <begin position="809"/>
        <end position="820"/>
    </location>
</feature>
<protein>
    <submittedName>
        <fullName evidence="3">Kinesin motor domain-containing protein</fullName>
    </submittedName>
</protein>
<dbReference type="Pfam" id="PF00805">
    <property type="entry name" value="Pentapeptide"/>
    <property type="match status" value="1"/>
</dbReference>